<evidence type="ECO:0000256" key="5">
    <source>
        <dbReference type="ARBA" id="ARBA00023136"/>
    </source>
</evidence>
<comment type="similarity">
    <text evidence="2 6">Belongs to the peroxisomal membrane protein PXMP2/4 family.</text>
</comment>
<dbReference type="Proteomes" id="UP000198406">
    <property type="component" value="Unassembled WGS sequence"/>
</dbReference>
<dbReference type="PANTHER" id="PTHR11266">
    <property type="entry name" value="PEROXISOMAL MEMBRANE PROTEIN 2, PXMP2 MPV17"/>
    <property type="match status" value="1"/>
</dbReference>
<dbReference type="GO" id="GO:0005737">
    <property type="term" value="C:cytoplasm"/>
    <property type="evidence" value="ECO:0007669"/>
    <property type="project" value="TreeGrafter"/>
</dbReference>
<evidence type="ECO:0000256" key="1">
    <source>
        <dbReference type="ARBA" id="ARBA00004141"/>
    </source>
</evidence>
<gene>
    <name evidence="8" type="ORF">FisN_7Lh036</name>
</gene>
<evidence type="ECO:0000313" key="8">
    <source>
        <dbReference type="EMBL" id="GAX11670.1"/>
    </source>
</evidence>
<keyword evidence="4 6" id="KW-1133">Transmembrane helix</keyword>
<feature type="signal peptide" evidence="7">
    <location>
        <begin position="1"/>
        <end position="21"/>
    </location>
</feature>
<keyword evidence="7" id="KW-0732">Signal</keyword>
<dbReference type="EMBL" id="BDSP01000044">
    <property type="protein sequence ID" value="GAX11670.1"/>
    <property type="molecule type" value="Genomic_DNA"/>
</dbReference>
<proteinExistence type="inferred from homology"/>
<keyword evidence="5 6" id="KW-0472">Membrane</keyword>
<feature type="chain" id="PRO_5012328705" description="Protein Mpv17" evidence="7">
    <location>
        <begin position="22"/>
        <end position="274"/>
    </location>
</feature>
<dbReference type="GO" id="GO:0016020">
    <property type="term" value="C:membrane"/>
    <property type="evidence" value="ECO:0007669"/>
    <property type="project" value="UniProtKB-SubCell"/>
</dbReference>
<dbReference type="OrthoDB" id="39782at2759"/>
<evidence type="ECO:0000256" key="3">
    <source>
        <dbReference type="ARBA" id="ARBA00022692"/>
    </source>
</evidence>
<name>A0A1Z5JCD9_FISSO</name>
<dbReference type="InParanoid" id="A0A1Z5JCD9"/>
<evidence type="ECO:0000256" key="7">
    <source>
        <dbReference type="SAM" id="SignalP"/>
    </source>
</evidence>
<keyword evidence="9" id="KW-1185">Reference proteome</keyword>
<evidence type="ECO:0000256" key="2">
    <source>
        <dbReference type="ARBA" id="ARBA00006824"/>
    </source>
</evidence>
<sequence>MRQYRFLALLVTLVHCTLTRAFSSFPSSTPHRRISIQRFADSKSSFLERFSLSSKTPSTEKDETFVSTSQLQSTTKAPSSPSPYVQFAQTYPFANNILIATTKTAAADFLAQVVIAQTPVAELDLQRSFLFCLFGALYLGGFQYLYQVQIFKKIFDVDRFTQQTWQEKLQDKEGLQALVAQTALDLTVLTLIYLPAFYIFKASVFSGSSVPAEWVASGIDTYQTNFVKDETDLIRVWLPADLVCFSVPLYLRLPVRHIVSFVWTAYLSFARGGH</sequence>
<feature type="transmembrane region" description="Helical" evidence="6">
    <location>
        <begin position="128"/>
        <end position="146"/>
    </location>
</feature>
<organism evidence="8 9">
    <name type="scientific">Fistulifera solaris</name>
    <name type="common">Oleaginous diatom</name>
    <dbReference type="NCBI Taxonomy" id="1519565"/>
    <lineage>
        <taxon>Eukaryota</taxon>
        <taxon>Sar</taxon>
        <taxon>Stramenopiles</taxon>
        <taxon>Ochrophyta</taxon>
        <taxon>Bacillariophyta</taxon>
        <taxon>Bacillariophyceae</taxon>
        <taxon>Bacillariophycidae</taxon>
        <taxon>Naviculales</taxon>
        <taxon>Naviculaceae</taxon>
        <taxon>Fistulifera</taxon>
    </lineage>
</organism>
<evidence type="ECO:0008006" key="10">
    <source>
        <dbReference type="Google" id="ProtNLM"/>
    </source>
</evidence>
<dbReference type="InterPro" id="IPR007248">
    <property type="entry name" value="Mpv17_PMP22"/>
</dbReference>
<evidence type="ECO:0000256" key="6">
    <source>
        <dbReference type="RuleBase" id="RU363053"/>
    </source>
</evidence>
<evidence type="ECO:0000256" key="4">
    <source>
        <dbReference type="ARBA" id="ARBA00022989"/>
    </source>
</evidence>
<comment type="subcellular location">
    <subcellularLocation>
        <location evidence="1">Membrane</location>
        <topology evidence="1">Multi-pass membrane protein</topology>
    </subcellularLocation>
</comment>
<dbReference type="AlphaFoldDB" id="A0A1Z5JCD9"/>
<protein>
    <recommendedName>
        <fullName evidence="10">Protein Mpv17</fullName>
    </recommendedName>
</protein>
<evidence type="ECO:0000313" key="9">
    <source>
        <dbReference type="Proteomes" id="UP000198406"/>
    </source>
</evidence>
<keyword evidence="3 6" id="KW-0812">Transmembrane</keyword>
<feature type="transmembrane region" description="Helical" evidence="6">
    <location>
        <begin position="178"/>
        <end position="200"/>
    </location>
</feature>
<reference evidence="8 9" key="1">
    <citation type="journal article" date="2015" name="Plant Cell">
        <title>Oil accumulation by the oleaginous diatom Fistulifera solaris as revealed by the genome and transcriptome.</title>
        <authorList>
            <person name="Tanaka T."/>
            <person name="Maeda Y."/>
            <person name="Veluchamy A."/>
            <person name="Tanaka M."/>
            <person name="Abida H."/>
            <person name="Marechal E."/>
            <person name="Bowler C."/>
            <person name="Muto M."/>
            <person name="Sunaga Y."/>
            <person name="Tanaka M."/>
            <person name="Yoshino T."/>
            <person name="Taniguchi T."/>
            <person name="Fukuda Y."/>
            <person name="Nemoto M."/>
            <person name="Matsumoto M."/>
            <person name="Wong P.S."/>
            <person name="Aburatani S."/>
            <person name="Fujibuchi W."/>
        </authorList>
    </citation>
    <scope>NUCLEOTIDE SEQUENCE [LARGE SCALE GENOMIC DNA]</scope>
    <source>
        <strain evidence="8 9">JPCC DA0580</strain>
    </source>
</reference>
<accession>A0A1Z5JCD9</accession>
<comment type="caution">
    <text evidence="8">The sequence shown here is derived from an EMBL/GenBank/DDBJ whole genome shotgun (WGS) entry which is preliminary data.</text>
</comment>
<dbReference type="PANTHER" id="PTHR11266:SF21">
    <property type="entry name" value="ACT DOMAIN-CONTAINING PROTEIN"/>
    <property type="match status" value="1"/>
</dbReference>